<evidence type="ECO:0000256" key="4">
    <source>
        <dbReference type="ARBA" id="ARBA00022692"/>
    </source>
</evidence>
<dbReference type="PROSITE" id="PS00217">
    <property type="entry name" value="SUGAR_TRANSPORT_2"/>
    <property type="match status" value="1"/>
</dbReference>
<feature type="transmembrane region" description="Helical" evidence="7">
    <location>
        <begin position="228"/>
        <end position="246"/>
    </location>
</feature>
<feature type="transmembrane region" description="Helical" evidence="7">
    <location>
        <begin position="293"/>
        <end position="312"/>
    </location>
</feature>
<name>A0A6A8HEA7_9LACO</name>
<accession>A0A6A8HEA7</accession>
<evidence type="ECO:0000256" key="5">
    <source>
        <dbReference type="ARBA" id="ARBA00022989"/>
    </source>
</evidence>
<dbReference type="InterPro" id="IPR050171">
    <property type="entry name" value="MFS_Transporters"/>
</dbReference>
<evidence type="ECO:0000259" key="8">
    <source>
        <dbReference type="PROSITE" id="PS50850"/>
    </source>
</evidence>
<dbReference type="InterPro" id="IPR020846">
    <property type="entry name" value="MFS_dom"/>
</dbReference>
<reference evidence="9" key="1">
    <citation type="journal article" date="2019" name="Nat. Med.">
        <title>A library of human gut bacterial isolates paired with longitudinal multiomics data enables mechanistic microbiome research.</title>
        <authorList>
            <person name="Poyet M."/>
            <person name="Groussin M."/>
            <person name="Gibbons S.M."/>
            <person name="Avila-Pacheco J."/>
            <person name="Jiang X."/>
            <person name="Kearney S.M."/>
            <person name="Perrotta A.R."/>
            <person name="Berdy B."/>
            <person name="Zhao S."/>
            <person name="Lieberman T.D."/>
            <person name="Swanson P.K."/>
            <person name="Smith M."/>
            <person name="Roesemann S."/>
            <person name="Alexander J.E."/>
            <person name="Rich S.A."/>
            <person name="Livny J."/>
            <person name="Vlamakis H."/>
            <person name="Clish C."/>
            <person name="Bullock K."/>
            <person name="Deik A."/>
            <person name="Scott J."/>
            <person name="Pierce K.A."/>
            <person name="Xavier R.J."/>
            <person name="Alm E.J."/>
        </authorList>
    </citation>
    <scope>NUCLEOTIDE SEQUENCE</scope>
    <source>
        <strain evidence="9">BIOML-A18</strain>
    </source>
</reference>
<dbReference type="Pfam" id="PF07690">
    <property type="entry name" value="MFS_1"/>
    <property type="match status" value="1"/>
</dbReference>
<evidence type="ECO:0000256" key="1">
    <source>
        <dbReference type="ARBA" id="ARBA00004651"/>
    </source>
</evidence>
<proteinExistence type="predicted"/>
<comment type="caution">
    <text evidence="9">The sequence shown here is derived from an EMBL/GenBank/DDBJ whole genome shotgun (WGS) entry which is preliminary data.</text>
</comment>
<evidence type="ECO:0000256" key="2">
    <source>
        <dbReference type="ARBA" id="ARBA00022448"/>
    </source>
</evidence>
<dbReference type="InterPro" id="IPR036259">
    <property type="entry name" value="MFS_trans_sf"/>
</dbReference>
<feature type="transmembrane region" description="Helical" evidence="7">
    <location>
        <begin position="177"/>
        <end position="196"/>
    </location>
</feature>
<keyword evidence="4 7" id="KW-0812">Transmembrane</keyword>
<feature type="domain" description="Major facilitator superfamily (MFS) profile" evidence="8">
    <location>
        <begin position="22"/>
        <end position="405"/>
    </location>
</feature>
<dbReference type="InterPro" id="IPR005829">
    <property type="entry name" value="Sugar_transporter_CS"/>
</dbReference>
<sequence>MKHVNQTNHESYERMNVMNKMKTRIGVVSMATLAMSGSVAGSAIAAISKSFPDTPISTIQLLSTLPGVGSLIITLVAGQMAMRVSKKSLVLLGVALVTLGGLVPAFWNSSVAGLLACSVILGMGVGFISTLNPMILTQYFEGEERSSMMGFNTGMTSLGTMILTGVGGFLGGSNWRHLYWVFAFGIVVFLLVLFCLPKDEVIRESFNGSHEKVEKESTWQIFKGLNPYVYWVYLAVFILGIAYTAYMANLSIVVAAKHMGGTATTGLINAIGTFGGIFAGLGFKYVRKFTKPATLAAGFTFLIITLVLTYFFSNVAALSIAAVFSAVTMVTVMSTSTFMLSMLCAPNQVPIVMSTFAFINSLSSAIAPKLISWIHVPAGAPSFVFAGILSAIVVVALFVTGFEKKVESGSLLQDSPIPSEK</sequence>
<comment type="subcellular location">
    <subcellularLocation>
        <location evidence="1">Cell membrane</location>
        <topology evidence="1">Multi-pass membrane protein</topology>
    </subcellularLocation>
</comment>
<keyword evidence="6 7" id="KW-0472">Membrane</keyword>
<feature type="transmembrane region" description="Helical" evidence="7">
    <location>
        <begin position="383"/>
        <end position="402"/>
    </location>
</feature>
<evidence type="ECO:0000313" key="9">
    <source>
        <dbReference type="EMBL" id="MSA69246.1"/>
    </source>
</evidence>
<feature type="transmembrane region" description="Helical" evidence="7">
    <location>
        <begin position="89"/>
        <end position="107"/>
    </location>
</feature>
<evidence type="ECO:0000256" key="7">
    <source>
        <dbReference type="SAM" id="Phobius"/>
    </source>
</evidence>
<dbReference type="AlphaFoldDB" id="A0A6A8HEA7"/>
<evidence type="ECO:0000256" key="6">
    <source>
        <dbReference type="ARBA" id="ARBA00023136"/>
    </source>
</evidence>
<dbReference type="Gene3D" id="1.20.1250.20">
    <property type="entry name" value="MFS general substrate transporter like domains"/>
    <property type="match status" value="1"/>
</dbReference>
<dbReference type="PANTHER" id="PTHR23517">
    <property type="entry name" value="RESISTANCE PROTEIN MDTM, PUTATIVE-RELATED-RELATED"/>
    <property type="match status" value="1"/>
</dbReference>
<feature type="transmembrane region" description="Helical" evidence="7">
    <location>
        <begin position="351"/>
        <end position="371"/>
    </location>
</feature>
<feature type="transmembrane region" description="Helical" evidence="7">
    <location>
        <begin position="148"/>
        <end position="171"/>
    </location>
</feature>
<dbReference type="EMBL" id="WKOD01000033">
    <property type="protein sequence ID" value="MSA69246.1"/>
    <property type="molecule type" value="Genomic_DNA"/>
</dbReference>
<feature type="transmembrane region" description="Helical" evidence="7">
    <location>
        <begin position="318"/>
        <end position="339"/>
    </location>
</feature>
<keyword evidence="5 7" id="KW-1133">Transmembrane helix</keyword>
<dbReference type="GO" id="GO:0005886">
    <property type="term" value="C:plasma membrane"/>
    <property type="evidence" value="ECO:0007669"/>
    <property type="project" value="UniProtKB-SubCell"/>
</dbReference>
<feature type="transmembrane region" description="Helical" evidence="7">
    <location>
        <begin position="113"/>
        <end position="136"/>
    </location>
</feature>
<organism evidence="9">
    <name type="scientific">Ligilactobacillus ruminis</name>
    <dbReference type="NCBI Taxonomy" id="1623"/>
    <lineage>
        <taxon>Bacteria</taxon>
        <taxon>Bacillati</taxon>
        <taxon>Bacillota</taxon>
        <taxon>Bacilli</taxon>
        <taxon>Lactobacillales</taxon>
        <taxon>Lactobacillaceae</taxon>
        <taxon>Ligilactobacillus</taxon>
    </lineage>
</organism>
<dbReference type="GO" id="GO:0022857">
    <property type="term" value="F:transmembrane transporter activity"/>
    <property type="evidence" value="ECO:0007669"/>
    <property type="project" value="InterPro"/>
</dbReference>
<dbReference type="PANTHER" id="PTHR23517:SF2">
    <property type="entry name" value="MULTIDRUG RESISTANCE PROTEIN MDTH"/>
    <property type="match status" value="1"/>
</dbReference>
<evidence type="ECO:0000256" key="3">
    <source>
        <dbReference type="ARBA" id="ARBA00022475"/>
    </source>
</evidence>
<protein>
    <submittedName>
        <fullName evidence="9">MFS transporter</fullName>
    </submittedName>
</protein>
<gene>
    <name evidence="9" type="ORF">GKC89_09170</name>
</gene>
<feature type="transmembrane region" description="Helical" evidence="7">
    <location>
        <begin position="266"/>
        <end position="286"/>
    </location>
</feature>
<dbReference type="SUPFAM" id="SSF103473">
    <property type="entry name" value="MFS general substrate transporter"/>
    <property type="match status" value="1"/>
</dbReference>
<dbReference type="InterPro" id="IPR011701">
    <property type="entry name" value="MFS"/>
</dbReference>
<keyword evidence="2" id="KW-0813">Transport</keyword>
<dbReference type="PROSITE" id="PS50850">
    <property type="entry name" value="MFS"/>
    <property type="match status" value="1"/>
</dbReference>
<keyword evidence="3" id="KW-1003">Cell membrane</keyword>
<feature type="transmembrane region" description="Helical" evidence="7">
    <location>
        <begin position="55"/>
        <end position="77"/>
    </location>
</feature>